<dbReference type="PANTHER" id="PTHR34301">
    <property type="entry name" value="DNA-BINDING PROTEIN-RELATED"/>
    <property type="match status" value="1"/>
</dbReference>
<dbReference type="GeneID" id="41609723"/>
<dbReference type="RefSeq" id="WP_148882953.1">
    <property type="nucleotide sequence ID" value="NZ_CP041932.1"/>
</dbReference>
<dbReference type="SUPFAM" id="SSF46785">
    <property type="entry name" value="Winged helix' DNA-binding domain"/>
    <property type="match status" value="1"/>
</dbReference>
<proteinExistence type="predicted"/>
<keyword evidence="3" id="KW-0067">ATP-binding</keyword>
<evidence type="ECO:0000259" key="2">
    <source>
        <dbReference type="Pfam" id="PF21100"/>
    </source>
</evidence>
<keyword evidence="3" id="KW-0547">Nucleotide-binding</keyword>
<dbReference type="Proteomes" id="UP000322631">
    <property type="component" value="Chromosome"/>
</dbReference>
<dbReference type="Gene3D" id="1.10.10.10">
    <property type="entry name" value="Winged helix-like DNA-binding domain superfamily/Winged helix DNA-binding domain"/>
    <property type="match status" value="1"/>
</dbReference>
<dbReference type="PANTHER" id="PTHR34301:SF8">
    <property type="entry name" value="ATPASE DOMAIN-CONTAINING PROTEIN"/>
    <property type="match status" value="1"/>
</dbReference>
<evidence type="ECO:0000259" key="1">
    <source>
        <dbReference type="Pfam" id="PF01637"/>
    </source>
</evidence>
<dbReference type="Pfam" id="PF01637">
    <property type="entry name" value="ATPase_2"/>
    <property type="match status" value="1"/>
</dbReference>
<name>A0A5C0SMG9_9EURY</name>
<sequence length="363" mass="41862">MLFDTRPKASMDEVFGRKAEYWELVEKIENGRNFFVITGPRRIGKTTFLTAALNDLHKKYKIPHIIIDARTISTANSKNPQGQIVREILSIKKHSRKGRLSKITDSIEGITVKGVKLKLKRNTEYTLPDILRELNDSNEMLIIAYDEAQYFRYANEDFTKTLAWVYDRLPNIVTIVTGSQVGVLENFLRFDDYKAPLYGRYHVKIPLVRFTPSQSFEFLERGFREYGLSPDPKEILSAIKALDGVPGWLTHYGASRVDGKTHWDAVQEVLIEAEGYIRSEFEELDRASPRYRAIMEIVAGITSRKDSASWTEIKNALELREGRGIDDKNLNLLLKKLVNYGFLEHVGREYIIPDPVIRRLFQT</sequence>
<dbReference type="EMBL" id="CP041932">
    <property type="protein sequence ID" value="QEK14987.1"/>
    <property type="molecule type" value="Genomic_DNA"/>
</dbReference>
<dbReference type="InterPro" id="IPR036388">
    <property type="entry name" value="WH-like_DNA-bd_sf"/>
</dbReference>
<dbReference type="GO" id="GO:0005524">
    <property type="term" value="F:ATP binding"/>
    <property type="evidence" value="ECO:0007669"/>
    <property type="project" value="UniProtKB-KW"/>
</dbReference>
<evidence type="ECO:0000313" key="3">
    <source>
        <dbReference type="EMBL" id="QEK14987.1"/>
    </source>
</evidence>
<dbReference type="Gene3D" id="1.10.8.60">
    <property type="match status" value="1"/>
</dbReference>
<dbReference type="SUPFAM" id="SSF52540">
    <property type="entry name" value="P-loop containing nucleoside triphosphate hydrolases"/>
    <property type="match status" value="1"/>
</dbReference>
<reference evidence="3 4" key="1">
    <citation type="submission" date="2019-07" db="EMBL/GenBank/DDBJ databases">
        <title>Complete genome of Thermococcus acidophilus.</title>
        <authorList>
            <person name="Li X."/>
        </authorList>
    </citation>
    <scope>NUCLEOTIDE SEQUENCE [LARGE SCALE GENOMIC DNA]</scope>
    <source>
        <strain evidence="3 4">SY113</strain>
    </source>
</reference>
<dbReference type="Pfam" id="PF21100">
    <property type="entry name" value="WHD_MCM"/>
    <property type="match status" value="1"/>
</dbReference>
<feature type="domain" description="ATPase" evidence="1">
    <location>
        <begin position="17"/>
        <end position="249"/>
    </location>
</feature>
<feature type="domain" description="MCM C-terminal" evidence="2">
    <location>
        <begin position="286"/>
        <end position="347"/>
    </location>
</feature>
<keyword evidence="4" id="KW-1185">Reference proteome</keyword>
<evidence type="ECO:0000313" key="4">
    <source>
        <dbReference type="Proteomes" id="UP000322631"/>
    </source>
</evidence>
<dbReference type="InterPro" id="IPR027417">
    <property type="entry name" value="P-loop_NTPase"/>
</dbReference>
<gene>
    <name evidence="3" type="ORF">FPV09_07670</name>
</gene>
<dbReference type="InterPro" id="IPR011579">
    <property type="entry name" value="ATPase_dom"/>
</dbReference>
<dbReference type="Gene3D" id="3.40.50.300">
    <property type="entry name" value="P-loop containing nucleotide triphosphate hydrolases"/>
    <property type="match status" value="1"/>
</dbReference>
<dbReference type="InterPro" id="IPR036390">
    <property type="entry name" value="WH_DNA-bd_sf"/>
</dbReference>
<dbReference type="AlphaFoldDB" id="A0A5C0SMG9"/>
<accession>A0A5C0SMG9</accession>
<protein>
    <submittedName>
        <fullName evidence="3">ATP-binding protein</fullName>
    </submittedName>
</protein>
<dbReference type="KEGG" id="them:FPV09_07670"/>
<dbReference type="InterPro" id="IPR048907">
    <property type="entry name" value="WHD_MCM_arc"/>
</dbReference>
<organism evidence="3 4">
    <name type="scientific">Thermococcus aciditolerans</name>
    <dbReference type="NCBI Taxonomy" id="2598455"/>
    <lineage>
        <taxon>Archaea</taxon>
        <taxon>Methanobacteriati</taxon>
        <taxon>Methanobacteriota</taxon>
        <taxon>Thermococci</taxon>
        <taxon>Thermococcales</taxon>
        <taxon>Thermococcaceae</taxon>
        <taxon>Thermococcus</taxon>
    </lineage>
</organism>